<gene>
    <name evidence="3" type="ORF">TSACC_2239</name>
</gene>
<dbReference type="Pfam" id="PF03425">
    <property type="entry name" value="CBM_11"/>
    <property type="match status" value="1"/>
</dbReference>
<dbReference type="Proteomes" id="UP000076023">
    <property type="component" value="Unassembled WGS sequence"/>
</dbReference>
<comment type="caution">
    <text evidence="3">The sequence shown here is derived from an EMBL/GenBank/DDBJ whole genome shotgun (WGS) entry which is preliminary data.</text>
</comment>
<dbReference type="OrthoDB" id="9772435at2"/>
<feature type="signal peptide" evidence="1">
    <location>
        <begin position="1"/>
        <end position="24"/>
    </location>
</feature>
<evidence type="ECO:0000313" key="3">
    <source>
        <dbReference type="EMBL" id="GAT31845.1"/>
    </source>
</evidence>
<proteinExistence type="predicted"/>
<organism evidence="3 4">
    <name type="scientific">Terrimicrobium sacchariphilum</name>
    <dbReference type="NCBI Taxonomy" id="690879"/>
    <lineage>
        <taxon>Bacteria</taxon>
        <taxon>Pseudomonadati</taxon>
        <taxon>Verrucomicrobiota</taxon>
        <taxon>Terrimicrobiia</taxon>
        <taxon>Terrimicrobiales</taxon>
        <taxon>Terrimicrobiaceae</taxon>
        <taxon>Terrimicrobium</taxon>
    </lineage>
</organism>
<dbReference type="GO" id="GO:0008810">
    <property type="term" value="F:cellulase activity"/>
    <property type="evidence" value="ECO:0007669"/>
    <property type="project" value="InterPro"/>
</dbReference>
<dbReference type="AlphaFoldDB" id="A0A146G1Y9"/>
<keyword evidence="4" id="KW-1185">Reference proteome</keyword>
<protein>
    <submittedName>
        <fullName evidence="3">Carbohydrate binding domain-containing protein</fullName>
    </submittedName>
</protein>
<accession>A0A146G1Y9</accession>
<feature type="chain" id="PRO_5007524512" evidence="1">
    <location>
        <begin position="25"/>
        <end position="183"/>
    </location>
</feature>
<dbReference type="InterPro" id="IPR005087">
    <property type="entry name" value="CBM11"/>
</dbReference>
<feature type="domain" description="CBM11" evidence="2">
    <location>
        <begin position="28"/>
        <end position="144"/>
    </location>
</feature>
<dbReference type="RefSeq" id="WP_075077719.1">
    <property type="nucleotide sequence ID" value="NZ_BDCO01000002.1"/>
</dbReference>
<name>A0A146G1Y9_TERSA</name>
<dbReference type="Gene3D" id="2.60.120.430">
    <property type="entry name" value="Galactose-binding lectin"/>
    <property type="match status" value="1"/>
</dbReference>
<evidence type="ECO:0000313" key="4">
    <source>
        <dbReference type="Proteomes" id="UP000076023"/>
    </source>
</evidence>
<evidence type="ECO:0000256" key="1">
    <source>
        <dbReference type="SAM" id="SignalP"/>
    </source>
</evidence>
<sequence length="183" mass="20495">MKTSLSFLFAGTFVLAVLVGNSRADTLEIDSFETQPFQWQAAMDQPDRAPFTKEASAQKIKEGSASARWSVSQRPWAIMKHAPEDWSSYQALSLWIYADKANGQVLNFWVYSGEGGQNYYFHKLVVDWTGWKQIVLPLSEFHAVRDPAGWNKVTGFMISGKGGEAAPLADSVLWLDDIKLESL</sequence>
<dbReference type="InterPro" id="IPR008979">
    <property type="entry name" value="Galactose-bd-like_sf"/>
</dbReference>
<keyword evidence="1" id="KW-0732">Signal</keyword>
<reference evidence="4" key="1">
    <citation type="journal article" date="2017" name="Genome Announc.">
        <title>Draft Genome Sequence of Terrimicrobium sacchariphilum NM-5T, a Facultative Anaerobic Soil Bacterium of the Class Spartobacteria.</title>
        <authorList>
            <person name="Qiu Y.L."/>
            <person name="Tourlousse D.M."/>
            <person name="Matsuura N."/>
            <person name="Ohashi A."/>
            <person name="Sekiguchi Y."/>
        </authorList>
    </citation>
    <scope>NUCLEOTIDE SEQUENCE [LARGE SCALE GENOMIC DNA]</scope>
    <source>
        <strain evidence="4">NM-5</strain>
    </source>
</reference>
<dbReference type="SUPFAM" id="SSF49785">
    <property type="entry name" value="Galactose-binding domain-like"/>
    <property type="match status" value="1"/>
</dbReference>
<dbReference type="InParanoid" id="A0A146G1Y9"/>
<dbReference type="STRING" id="690879.TSACC_2239"/>
<dbReference type="GO" id="GO:0030245">
    <property type="term" value="P:cellulose catabolic process"/>
    <property type="evidence" value="ECO:0007669"/>
    <property type="project" value="InterPro"/>
</dbReference>
<dbReference type="EMBL" id="BDCO01000002">
    <property type="protein sequence ID" value="GAT31845.1"/>
    <property type="molecule type" value="Genomic_DNA"/>
</dbReference>
<evidence type="ECO:0000259" key="2">
    <source>
        <dbReference type="Pfam" id="PF03425"/>
    </source>
</evidence>